<evidence type="ECO:0000313" key="2">
    <source>
        <dbReference type="Proteomes" id="UP001628179"/>
    </source>
</evidence>
<dbReference type="RefSeq" id="XP_070921243.1">
    <property type="nucleotide sequence ID" value="XM_071065142.1"/>
</dbReference>
<dbReference type="GeneID" id="98180465"/>
<comment type="caution">
    <text evidence="1">The sequence shown here is derived from an EMBL/GenBank/DDBJ whole genome shotgun (WGS) entry which is preliminary data.</text>
</comment>
<dbReference type="Proteomes" id="UP001628179">
    <property type="component" value="Unassembled WGS sequence"/>
</dbReference>
<evidence type="ECO:0000313" key="1">
    <source>
        <dbReference type="EMBL" id="GAB1319513.1"/>
    </source>
</evidence>
<accession>A0ABQ0GP51</accession>
<dbReference type="EMBL" id="BAAFSV010000005">
    <property type="protein sequence ID" value="GAB1319513.1"/>
    <property type="molecule type" value="Genomic_DNA"/>
</dbReference>
<protein>
    <submittedName>
        <fullName evidence="1">Uncharacterized protein</fullName>
    </submittedName>
</protein>
<reference evidence="1 2" key="1">
    <citation type="submission" date="2024-09" db="EMBL/GenBank/DDBJ databases">
        <title>Itraconazole resistance in Madurella fahalii resulting from another homologue of gene encoding cytochrome P450 14-alpha sterol demethylase (CYP51).</title>
        <authorList>
            <person name="Yoshioka I."/>
            <person name="Fahal A.H."/>
            <person name="Kaneko S."/>
            <person name="Yaguchi T."/>
        </authorList>
    </citation>
    <scope>NUCLEOTIDE SEQUENCE [LARGE SCALE GENOMIC DNA]</scope>
    <source>
        <strain evidence="1 2">IFM 68171</strain>
    </source>
</reference>
<gene>
    <name evidence="1" type="ORF">MFIFM68171_09723</name>
</gene>
<keyword evidence="2" id="KW-1185">Reference proteome</keyword>
<sequence length="201" mass="22331">MPSQPLLLLHTIRGRDGEAARAFLQALTTSLQVANSVKSFVDDVFTATLDEALAKEATESGKKTTMVEPELMHDAGWPSGEFQREANFAASRCQVYHHTATCVKYSIKEVLKSGAEKCGAQLCRFRAPWKLVPETSFTDDGLLEVKRDHPMVNQYNQSMAIGHNTEISAVVTRKKGLALIYYLLDKAMHVQSRVSCFSNHV</sequence>
<proteinExistence type="predicted"/>
<name>A0ABQ0GP51_9PEZI</name>
<organism evidence="1 2">
    <name type="scientific">Madurella fahalii</name>
    <dbReference type="NCBI Taxonomy" id="1157608"/>
    <lineage>
        <taxon>Eukaryota</taxon>
        <taxon>Fungi</taxon>
        <taxon>Dikarya</taxon>
        <taxon>Ascomycota</taxon>
        <taxon>Pezizomycotina</taxon>
        <taxon>Sordariomycetes</taxon>
        <taxon>Sordariomycetidae</taxon>
        <taxon>Sordariales</taxon>
        <taxon>Sordariales incertae sedis</taxon>
        <taxon>Madurella</taxon>
    </lineage>
</organism>